<protein>
    <submittedName>
        <fullName evidence="2">Uncharacterized protein</fullName>
    </submittedName>
</protein>
<sequence length="254" mass="28116">MELINDAMATPARLSTPDTAGYLLIAAEIGHWAGPFASPSRRRRELLDRIAGHCATLGRRPDVIEAVAFRAALRPPGEGAEILARAGIRPARHDLAVLIRTSDTATLEAVQDDAAYRALVADVERCARDVHLLTAANAARIADVDHRGDRWFLFNFFYGEDTDTVYDVWEYTAGWFQTHTALPDSTLLRPLSTGTDGYRIVNHASWPRLRTFLPALLFHPGFRRFVLANFKANGVAAQPIIYRRTARAAGRGAR</sequence>
<keyword evidence="4" id="KW-1185">Reference proteome</keyword>
<dbReference type="AlphaFoldDB" id="A0A1Q4H4H2"/>
<evidence type="ECO:0000313" key="3">
    <source>
        <dbReference type="Proteomes" id="UP000191039"/>
    </source>
</evidence>
<dbReference type="EMBL" id="PDCR01000046">
    <property type="protein sequence ID" value="PEG51625.1"/>
    <property type="molecule type" value="Genomic_DNA"/>
</dbReference>
<name>A0A1Q4H4H2_9MYCO</name>
<evidence type="ECO:0000313" key="4">
    <source>
        <dbReference type="Proteomes" id="UP000220340"/>
    </source>
</evidence>
<evidence type="ECO:0000313" key="1">
    <source>
        <dbReference type="EMBL" id="OPE54345.1"/>
    </source>
</evidence>
<accession>A0A1Q4H4H2</accession>
<dbReference type="RefSeq" id="WP_073859580.1">
    <property type="nucleotide sequence ID" value="NZ_BAAATC010000011.1"/>
</dbReference>
<gene>
    <name evidence="1" type="ORF">BV510_10880</name>
    <name evidence="2" type="ORF">CRI78_25495</name>
</gene>
<comment type="caution">
    <text evidence="2">The sequence shown here is derived from an EMBL/GenBank/DDBJ whole genome shotgun (WGS) entry which is preliminary data.</text>
</comment>
<evidence type="ECO:0000313" key="2">
    <source>
        <dbReference type="EMBL" id="PEG51625.1"/>
    </source>
</evidence>
<proteinExistence type="predicted"/>
<dbReference type="Proteomes" id="UP000220340">
    <property type="component" value="Unassembled WGS sequence"/>
</dbReference>
<dbReference type="Proteomes" id="UP000191039">
    <property type="component" value="Unassembled WGS sequence"/>
</dbReference>
<organism evidence="2 4">
    <name type="scientific">Mycolicibacterium diernhoferi</name>
    <dbReference type="NCBI Taxonomy" id="1801"/>
    <lineage>
        <taxon>Bacteria</taxon>
        <taxon>Bacillati</taxon>
        <taxon>Actinomycetota</taxon>
        <taxon>Actinomycetes</taxon>
        <taxon>Mycobacteriales</taxon>
        <taxon>Mycobacteriaceae</taxon>
        <taxon>Mycolicibacterium</taxon>
    </lineage>
</organism>
<reference evidence="1 3" key="1">
    <citation type="submission" date="2016-09" db="EMBL/GenBank/DDBJ databases">
        <title>genome sequences of unsequenced Mycobacteria.</title>
        <authorList>
            <person name="Greninger A.L."/>
            <person name="Jerome K.R."/>
            <person name="Mcnair B."/>
            <person name="Wallis C."/>
            <person name="Fang F."/>
        </authorList>
    </citation>
    <scope>NUCLEOTIDE SEQUENCE [LARGE SCALE GENOMIC DNA]</scope>
    <source>
        <strain evidence="1 3">BM1</strain>
    </source>
</reference>
<dbReference type="EMBL" id="MIJD01000093">
    <property type="protein sequence ID" value="OPE54345.1"/>
    <property type="molecule type" value="Genomic_DNA"/>
</dbReference>
<reference evidence="2 4" key="2">
    <citation type="submission" date="2017-10" db="EMBL/GenBank/DDBJ databases">
        <title>The new phylogeny of genus Mycobacterium.</title>
        <authorList>
            <person name="Tortoli E."/>
            <person name="Trovato A."/>
            <person name="Cirillo D.M."/>
        </authorList>
    </citation>
    <scope>NUCLEOTIDE SEQUENCE [LARGE SCALE GENOMIC DNA]</scope>
    <source>
        <strain evidence="2 4">IP141170001</strain>
    </source>
</reference>